<evidence type="ECO:0000313" key="3">
    <source>
        <dbReference type="EnsemblMetazoa" id="RPRC014230.P177"/>
    </source>
</evidence>
<dbReference type="PANTHER" id="PTHR12752:SF9">
    <property type="entry name" value="KRAMER, ISOFORM I"/>
    <property type="match status" value="1"/>
</dbReference>
<dbReference type="Pfam" id="PF25541">
    <property type="entry name" value="TBCA_PH"/>
    <property type="match status" value="1"/>
</dbReference>
<dbReference type="InterPro" id="IPR057971">
    <property type="entry name" value="PKHA4-7_TBCA"/>
</dbReference>
<sequence>MEGCHREIEAQQSWLSNVDNTTRVEHLERLEQLKSHLTELERQYEKGKPLVNLVDNMVKLGSLYQGGQGRPVPSSKLEFNHKVEEERLLAEERRDWERIHPDHHDLQAKVEQLYRLDKLLQEESGTLHSLQEDKGLLERALGGLKNKLQTVHGNSAETEWYRRQQRLLERELTRVRSILALNSKKLEETVAENGRLEQELVVLRQKLQVSRRSGVGGTDGLCGGIAMAGGTAALESELWRVQVLVGNLLRQRHELSLQVSQLTEKSNSLSQQMCSSPPSSSPHHYSGDSGNVAKKPVNNMWIETDLDSEKAEVPSSGTVASPRQHTIYISPLYVNTDSQNHQQSYGETGGYPEDFTEESCTLLARSPELYKSYDTEEDVMKRSHGLSWKDRPQEIKTVRIVKRESERRQRDRDRSGNLGIPVACTTPTKKSVTADAPPHGSHSKEKICLDRVMLESAGSINEYTEPPTPPAPRSDSVNTVRNIVRKNKLKGNLLCGASAGGSLPIEKSLDQPSSMDTSAIVTSPQLSPVYLSETARRIVEEVAWQGRRLGTTERRLVPREKRRHHTVSGPSISTQHYVYTQRSSRDDLDMERVLRPRLTTPDVVRSTLHRPDTFTNETIDRLLGAPGKIVIPERYIPEMDDQPPSIEEKARRSRKATAIRKMLTETATITHQDLDEDEEKCIPLKDKVEEEKRNREHLLQLSQILAQEVMEKSKIVAVRAMACLPLKEEPQPQDLDDLSPVTALPLYQQRDNFYS</sequence>
<dbReference type="EMBL" id="ACPB03002853">
    <property type="status" value="NOT_ANNOTATED_CDS"/>
    <property type="molecule type" value="Genomic_DNA"/>
</dbReference>
<protein>
    <recommendedName>
        <fullName evidence="2">Pleckstrin homology domain-containing protein</fullName>
    </recommendedName>
</protein>
<dbReference type="PANTHER" id="PTHR12752">
    <property type="entry name" value="PHOSPHOINOSITOL 3-PHOSPHATE-BINDING PROTEIN"/>
    <property type="match status" value="1"/>
</dbReference>
<feature type="compositionally biased region" description="Basic and acidic residues" evidence="1">
    <location>
        <begin position="402"/>
        <end position="415"/>
    </location>
</feature>
<dbReference type="EnsemblMetazoa" id="RPRC014230.R177">
    <property type="protein sequence ID" value="RPRC014230.P177"/>
    <property type="gene ID" value="RPRC014230"/>
</dbReference>
<feature type="region of interest" description="Disordered" evidence="1">
    <location>
        <begin position="402"/>
        <end position="443"/>
    </location>
</feature>
<keyword evidence="4" id="KW-1185">Reference proteome</keyword>
<feature type="region of interest" description="Disordered" evidence="1">
    <location>
        <begin position="268"/>
        <end position="293"/>
    </location>
</feature>
<accession>A0ABL0EFQ4</accession>
<evidence type="ECO:0000313" key="4">
    <source>
        <dbReference type="Proteomes" id="UP000015103"/>
    </source>
</evidence>
<organism evidence="3 4">
    <name type="scientific">Rhodnius prolixus</name>
    <name type="common">Triatomid bug</name>
    <dbReference type="NCBI Taxonomy" id="13249"/>
    <lineage>
        <taxon>Eukaryota</taxon>
        <taxon>Metazoa</taxon>
        <taxon>Ecdysozoa</taxon>
        <taxon>Arthropoda</taxon>
        <taxon>Hexapoda</taxon>
        <taxon>Insecta</taxon>
        <taxon>Pterygota</taxon>
        <taxon>Neoptera</taxon>
        <taxon>Paraneoptera</taxon>
        <taxon>Hemiptera</taxon>
        <taxon>Heteroptera</taxon>
        <taxon>Panheteroptera</taxon>
        <taxon>Cimicomorpha</taxon>
        <taxon>Reduviidae</taxon>
        <taxon>Triatominae</taxon>
        <taxon>Rhodnius</taxon>
    </lineage>
</organism>
<evidence type="ECO:0000259" key="2">
    <source>
        <dbReference type="Pfam" id="PF25541"/>
    </source>
</evidence>
<proteinExistence type="predicted"/>
<dbReference type="Proteomes" id="UP000015103">
    <property type="component" value="Unassembled WGS sequence"/>
</dbReference>
<name>A0ABL0EFQ4_RHOPR</name>
<feature type="domain" description="Pleckstrin homology" evidence="2">
    <location>
        <begin position="101"/>
        <end position="248"/>
    </location>
</feature>
<evidence type="ECO:0000256" key="1">
    <source>
        <dbReference type="SAM" id="MobiDB-lite"/>
    </source>
</evidence>
<reference evidence="3" key="1">
    <citation type="submission" date="2025-05" db="UniProtKB">
        <authorList>
            <consortium name="EnsemblMetazoa"/>
        </authorList>
    </citation>
    <scope>IDENTIFICATION</scope>
</reference>